<feature type="transmembrane region" description="Helical" evidence="1">
    <location>
        <begin position="92"/>
        <end position="110"/>
    </location>
</feature>
<dbReference type="InterPro" id="IPR042150">
    <property type="entry name" value="MmRce1-like"/>
</dbReference>
<gene>
    <name evidence="3" type="ORF">Amac_064380</name>
</gene>
<comment type="caution">
    <text evidence="3">The sequence shown here is derived from an EMBL/GenBank/DDBJ whole genome shotgun (WGS) entry which is preliminary data.</text>
</comment>
<dbReference type="Proteomes" id="UP000331127">
    <property type="component" value="Unassembled WGS sequence"/>
</dbReference>
<keyword evidence="1" id="KW-0812">Transmembrane</keyword>
<feature type="transmembrane region" description="Helical" evidence="1">
    <location>
        <begin position="201"/>
        <end position="222"/>
    </location>
</feature>
<organism evidence="3 4">
    <name type="scientific">Acrocarpospora macrocephala</name>
    <dbReference type="NCBI Taxonomy" id="150177"/>
    <lineage>
        <taxon>Bacteria</taxon>
        <taxon>Bacillati</taxon>
        <taxon>Actinomycetota</taxon>
        <taxon>Actinomycetes</taxon>
        <taxon>Streptosporangiales</taxon>
        <taxon>Streptosporangiaceae</taxon>
        <taxon>Acrocarpospora</taxon>
    </lineage>
</organism>
<keyword evidence="1" id="KW-1133">Transmembrane helix</keyword>
<name>A0A5M3WZS8_9ACTN</name>
<evidence type="ECO:0000313" key="3">
    <source>
        <dbReference type="EMBL" id="GES12841.1"/>
    </source>
</evidence>
<protein>
    <recommendedName>
        <fullName evidence="2">CAAX prenyl protease 2/Lysostaphin resistance protein A-like domain-containing protein</fullName>
    </recommendedName>
</protein>
<dbReference type="InterPro" id="IPR003675">
    <property type="entry name" value="Rce1/LyrA-like_dom"/>
</dbReference>
<dbReference type="PANTHER" id="PTHR35797">
    <property type="entry name" value="PROTEASE-RELATED"/>
    <property type="match status" value="1"/>
</dbReference>
<dbReference type="EMBL" id="BLAE01000039">
    <property type="protein sequence ID" value="GES12841.1"/>
    <property type="molecule type" value="Genomic_DNA"/>
</dbReference>
<reference evidence="3 4" key="1">
    <citation type="submission" date="2019-10" db="EMBL/GenBank/DDBJ databases">
        <title>Whole genome shotgun sequence of Acrocarpospora macrocephala NBRC 16266.</title>
        <authorList>
            <person name="Ichikawa N."/>
            <person name="Kimura A."/>
            <person name="Kitahashi Y."/>
            <person name="Komaki H."/>
            <person name="Oguchi A."/>
        </authorList>
    </citation>
    <scope>NUCLEOTIDE SEQUENCE [LARGE SCALE GENOMIC DNA]</scope>
    <source>
        <strain evidence="3 4">NBRC 16266</strain>
    </source>
</reference>
<keyword evidence="4" id="KW-1185">Reference proteome</keyword>
<feature type="transmembrane region" description="Helical" evidence="1">
    <location>
        <begin position="171"/>
        <end position="195"/>
    </location>
</feature>
<accession>A0A5M3WZS8</accession>
<feature type="transmembrane region" description="Helical" evidence="1">
    <location>
        <begin position="14"/>
        <end position="33"/>
    </location>
</feature>
<feature type="transmembrane region" description="Helical" evidence="1">
    <location>
        <begin position="259"/>
        <end position="278"/>
    </location>
</feature>
<feature type="transmembrane region" description="Helical" evidence="1">
    <location>
        <begin position="130"/>
        <end position="150"/>
    </location>
</feature>
<keyword evidence="1" id="KW-0472">Membrane</keyword>
<feature type="transmembrane region" description="Helical" evidence="1">
    <location>
        <begin position="229"/>
        <end position="247"/>
    </location>
</feature>
<dbReference type="AlphaFoldDB" id="A0A5M3WZS8"/>
<dbReference type="GO" id="GO:0004175">
    <property type="term" value="F:endopeptidase activity"/>
    <property type="evidence" value="ECO:0007669"/>
    <property type="project" value="UniProtKB-ARBA"/>
</dbReference>
<feature type="transmembrane region" description="Helical" evidence="1">
    <location>
        <begin position="53"/>
        <end position="71"/>
    </location>
</feature>
<sequence length="287" mass="30652">MDTTYSLTLVRKQLTMFAVVLLVLVLPALAYAISQGLDLNRVSEAPIGAQLAVYSQAFAPTLAALAAWLAGGRGLRGFDWGFRRVPWRTLGIAWIVPVVGIALGYGSAWVTGLARFAPGNVTDSTGLHPAVAVVLGLLPGIVPYVILALGEQIGWSSFLTTRLAQTRSTDATALIVGLCWASFHVPMMLFVPGAIDQGIPIFYAIPCFAVQSVTIAFPLVWLRVRTKSIWPVLILHATLNAALYFVAGAMTAPTENSPWFVGEGGALTTLGLLIAVLATRRLWRNPG</sequence>
<evidence type="ECO:0000256" key="1">
    <source>
        <dbReference type="SAM" id="Phobius"/>
    </source>
</evidence>
<proteinExistence type="predicted"/>
<dbReference type="PANTHER" id="PTHR35797:SF1">
    <property type="entry name" value="PROTEASE"/>
    <property type="match status" value="1"/>
</dbReference>
<dbReference type="GO" id="GO:0080120">
    <property type="term" value="P:CAAX-box protein maturation"/>
    <property type="evidence" value="ECO:0007669"/>
    <property type="project" value="UniProtKB-ARBA"/>
</dbReference>
<dbReference type="RefSeq" id="WP_170322764.1">
    <property type="nucleotide sequence ID" value="NZ_BAAAHL010000050.1"/>
</dbReference>
<evidence type="ECO:0000259" key="2">
    <source>
        <dbReference type="Pfam" id="PF02517"/>
    </source>
</evidence>
<dbReference type="Pfam" id="PF02517">
    <property type="entry name" value="Rce1-like"/>
    <property type="match status" value="1"/>
</dbReference>
<feature type="domain" description="CAAX prenyl protease 2/Lysostaphin resistance protein A-like" evidence="2">
    <location>
        <begin position="138"/>
        <end position="241"/>
    </location>
</feature>
<evidence type="ECO:0000313" key="4">
    <source>
        <dbReference type="Proteomes" id="UP000331127"/>
    </source>
</evidence>